<accession>A0A0F8ZBF6</accession>
<feature type="region of interest" description="Disordered" evidence="1">
    <location>
        <begin position="1"/>
        <end position="20"/>
    </location>
</feature>
<name>A0A0F8ZBF6_9ZZZZ</name>
<comment type="caution">
    <text evidence="2">The sequence shown here is derived from an EMBL/GenBank/DDBJ whole genome shotgun (WGS) entry which is preliminary data.</text>
</comment>
<proteinExistence type="predicted"/>
<dbReference type="EMBL" id="LAZR01048780">
    <property type="protein sequence ID" value="KKK91147.1"/>
    <property type="molecule type" value="Genomic_DNA"/>
</dbReference>
<sequence>MSALGVEMTVQPDRTQARESQVKSMFDRIADHYDLMNSV</sequence>
<dbReference type="AlphaFoldDB" id="A0A0F8ZBF6"/>
<evidence type="ECO:0000256" key="1">
    <source>
        <dbReference type="SAM" id="MobiDB-lite"/>
    </source>
</evidence>
<reference evidence="2" key="1">
    <citation type="journal article" date="2015" name="Nature">
        <title>Complex archaea that bridge the gap between prokaryotes and eukaryotes.</title>
        <authorList>
            <person name="Spang A."/>
            <person name="Saw J.H."/>
            <person name="Jorgensen S.L."/>
            <person name="Zaremba-Niedzwiedzka K."/>
            <person name="Martijn J."/>
            <person name="Lind A.E."/>
            <person name="van Eijk R."/>
            <person name="Schleper C."/>
            <person name="Guy L."/>
            <person name="Ettema T.J."/>
        </authorList>
    </citation>
    <scope>NUCLEOTIDE SEQUENCE</scope>
</reference>
<gene>
    <name evidence="2" type="ORF">LCGC14_2715860</name>
</gene>
<feature type="non-terminal residue" evidence="2">
    <location>
        <position position="39"/>
    </location>
</feature>
<organism evidence="2">
    <name type="scientific">marine sediment metagenome</name>
    <dbReference type="NCBI Taxonomy" id="412755"/>
    <lineage>
        <taxon>unclassified sequences</taxon>
        <taxon>metagenomes</taxon>
        <taxon>ecological metagenomes</taxon>
    </lineage>
</organism>
<evidence type="ECO:0000313" key="2">
    <source>
        <dbReference type="EMBL" id="KKK91147.1"/>
    </source>
</evidence>
<protein>
    <submittedName>
        <fullName evidence="2">Uncharacterized protein</fullName>
    </submittedName>
</protein>